<organism evidence="3 4">
    <name type="scientific">Chlamydomonas incerta</name>
    <dbReference type="NCBI Taxonomy" id="51695"/>
    <lineage>
        <taxon>Eukaryota</taxon>
        <taxon>Viridiplantae</taxon>
        <taxon>Chlorophyta</taxon>
        <taxon>core chlorophytes</taxon>
        <taxon>Chlorophyceae</taxon>
        <taxon>CS clade</taxon>
        <taxon>Chlamydomonadales</taxon>
        <taxon>Chlamydomonadaceae</taxon>
        <taxon>Chlamydomonas</taxon>
    </lineage>
</organism>
<evidence type="ECO:0000256" key="1">
    <source>
        <dbReference type="SAM" id="MobiDB-lite"/>
    </source>
</evidence>
<proteinExistence type="predicted"/>
<sequence>MVVVLAPPGLSLSAAKGLGSGLAHAIPLGAVTPAGCAASAAASSQLLTEECCAFRSSPSSGRAVALVVVARGGTRAPPRSGTRASASRWLEYVVTKPKLRKRRRGRGDDSDGGDSGDDGSGFGGSGGNWGNGGHGDWSSYSGGDAFGQWMMYELGWLWPLLVAASVLHSLGYLVTSSDDVRRSRMMRSRSVVCA</sequence>
<feature type="compositionally biased region" description="Gly residues" evidence="1">
    <location>
        <begin position="118"/>
        <end position="128"/>
    </location>
</feature>
<dbReference type="Proteomes" id="UP000650467">
    <property type="component" value="Unassembled WGS sequence"/>
</dbReference>
<dbReference type="EMBL" id="JAEHOC010000005">
    <property type="protein sequence ID" value="KAG2441924.1"/>
    <property type="molecule type" value="Genomic_DNA"/>
</dbReference>
<evidence type="ECO:0000313" key="3">
    <source>
        <dbReference type="EMBL" id="KAG2441924.1"/>
    </source>
</evidence>
<name>A0A835TAN9_CHLIN</name>
<keyword evidence="4" id="KW-1185">Reference proteome</keyword>
<feature type="transmembrane region" description="Helical" evidence="2">
    <location>
        <begin position="156"/>
        <end position="175"/>
    </location>
</feature>
<accession>A0A835TAN9</accession>
<protein>
    <submittedName>
        <fullName evidence="3">Uncharacterized protein</fullName>
    </submittedName>
</protein>
<feature type="region of interest" description="Disordered" evidence="1">
    <location>
        <begin position="100"/>
        <end position="128"/>
    </location>
</feature>
<keyword evidence="2" id="KW-1133">Transmembrane helix</keyword>
<evidence type="ECO:0000313" key="4">
    <source>
        <dbReference type="Proteomes" id="UP000650467"/>
    </source>
</evidence>
<reference evidence="3" key="1">
    <citation type="journal article" date="2020" name="bioRxiv">
        <title>Comparative genomics of Chlamydomonas.</title>
        <authorList>
            <person name="Craig R.J."/>
            <person name="Hasan A.R."/>
            <person name="Ness R.W."/>
            <person name="Keightley P.D."/>
        </authorList>
    </citation>
    <scope>NUCLEOTIDE SEQUENCE</scope>
    <source>
        <strain evidence="3">SAG 7.73</strain>
    </source>
</reference>
<dbReference type="AlphaFoldDB" id="A0A835TAN9"/>
<gene>
    <name evidence="3" type="ORF">HXX76_003530</name>
</gene>
<keyword evidence="2" id="KW-0812">Transmembrane</keyword>
<dbReference type="OrthoDB" id="545984at2759"/>
<keyword evidence="2" id="KW-0472">Membrane</keyword>
<evidence type="ECO:0000256" key="2">
    <source>
        <dbReference type="SAM" id="Phobius"/>
    </source>
</evidence>
<comment type="caution">
    <text evidence="3">The sequence shown here is derived from an EMBL/GenBank/DDBJ whole genome shotgun (WGS) entry which is preliminary data.</text>
</comment>